<accession>A0A1F6DWQ5</accession>
<sequence>MCGFLAVASINGLDDILIPIKDRNMNSKEYFEAEKALEGRYNALVKSSPQARIFRKALEEYFEALITVKGHAWCMDVQAERGKMTRLFLGACMNILALESKAGTIGSNKILILCSCGKDVVLGFLGGQYQDTYVGRCTCKKGWILRDLPAKLPF</sequence>
<gene>
    <name evidence="1" type="ORF">A3D71_00650</name>
</gene>
<evidence type="ECO:0000313" key="2">
    <source>
        <dbReference type="Proteomes" id="UP000177652"/>
    </source>
</evidence>
<name>A0A1F6DWQ5_9BACT</name>
<evidence type="ECO:0000313" key="1">
    <source>
        <dbReference type="EMBL" id="OGG65865.1"/>
    </source>
</evidence>
<dbReference type="AlphaFoldDB" id="A0A1F6DWQ5"/>
<reference evidence="1 2" key="1">
    <citation type="journal article" date="2016" name="Nat. Commun.">
        <title>Thousands of microbial genomes shed light on interconnected biogeochemical processes in an aquifer system.</title>
        <authorList>
            <person name="Anantharaman K."/>
            <person name="Brown C.T."/>
            <person name="Hug L.A."/>
            <person name="Sharon I."/>
            <person name="Castelle C.J."/>
            <person name="Probst A.J."/>
            <person name="Thomas B.C."/>
            <person name="Singh A."/>
            <person name="Wilkins M.J."/>
            <person name="Karaoz U."/>
            <person name="Brodie E.L."/>
            <person name="Williams K.H."/>
            <person name="Hubbard S.S."/>
            <person name="Banfield J.F."/>
        </authorList>
    </citation>
    <scope>NUCLEOTIDE SEQUENCE [LARGE SCALE GENOMIC DNA]</scope>
</reference>
<dbReference type="STRING" id="1798497.A3D71_00650"/>
<comment type="caution">
    <text evidence="1">The sequence shown here is derived from an EMBL/GenBank/DDBJ whole genome shotgun (WGS) entry which is preliminary data.</text>
</comment>
<dbReference type="EMBL" id="MFLK01000029">
    <property type="protein sequence ID" value="OGG65865.1"/>
    <property type="molecule type" value="Genomic_DNA"/>
</dbReference>
<dbReference type="Proteomes" id="UP000177652">
    <property type="component" value="Unassembled WGS sequence"/>
</dbReference>
<proteinExistence type="predicted"/>
<organism evidence="1 2">
    <name type="scientific">Candidatus Kaiserbacteria bacterium RIFCSPHIGHO2_02_FULL_55_20</name>
    <dbReference type="NCBI Taxonomy" id="1798497"/>
    <lineage>
        <taxon>Bacteria</taxon>
        <taxon>Candidatus Kaiseribacteriota</taxon>
    </lineage>
</organism>
<protein>
    <submittedName>
        <fullName evidence="1">Uncharacterized protein</fullName>
    </submittedName>
</protein>